<dbReference type="GeneID" id="17040066"/>
<evidence type="ECO:0000313" key="1">
    <source>
        <dbReference type="EMBL" id="EIE22081.1"/>
    </source>
</evidence>
<dbReference type="STRING" id="574566.I0YUL2"/>
<dbReference type="Gene3D" id="3.40.50.720">
    <property type="entry name" value="NAD(P)-binding Rossmann-like Domain"/>
    <property type="match status" value="1"/>
</dbReference>
<dbReference type="SUPFAM" id="SSF51735">
    <property type="entry name" value="NAD(P)-binding Rossmann-fold domains"/>
    <property type="match status" value="1"/>
</dbReference>
<dbReference type="PANTHER" id="PTHR43975:SF2">
    <property type="entry name" value="EG:BACR7A4.14 PROTEIN-RELATED"/>
    <property type="match status" value="1"/>
</dbReference>
<dbReference type="InterPro" id="IPR002347">
    <property type="entry name" value="SDR_fam"/>
</dbReference>
<dbReference type="EMBL" id="AGSI01000011">
    <property type="protein sequence ID" value="EIE22081.1"/>
    <property type="molecule type" value="Genomic_DNA"/>
</dbReference>
<dbReference type="PRINTS" id="PR00080">
    <property type="entry name" value="SDRFAMILY"/>
</dbReference>
<dbReference type="FunFam" id="3.40.50.720:FF:000084">
    <property type="entry name" value="Short-chain dehydrogenase reductase"/>
    <property type="match status" value="1"/>
</dbReference>
<dbReference type="Proteomes" id="UP000007264">
    <property type="component" value="Unassembled WGS sequence"/>
</dbReference>
<accession>I0YUL2</accession>
<dbReference type="eggNOG" id="KOG0725">
    <property type="taxonomic scope" value="Eukaryota"/>
</dbReference>
<sequence>MASTNTPIIADLKGKRVLVTGGSAGIGKAAAFAFDANGSSVAVLGRRLERLEAVASQLKHGVSIVADLTKEEDLKRAIKETIEKLGGLDILVNSGGAVTDDMFNGDEAAFISAYKLHVTGNLTLIRAAEEELIKNKGAVINISSVAAIMPTHANFSAYGVAKAAQDKLTQDLAFEFAPKGVRVNSILPATIDTEVFDTMAEQKGTPKADLLAGMAPWHAMNRVGQPEEIAAPIVFLASDAASFITGVNLRVDGGATLGYWFNRTSFLD</sequence>
<dbReference type="PANTHER" id="PTHR43975">
    <property type="entry name" value="ZGC:101858"/>
    <property type="match status" value="1"/>
</dbReference>
<organism evidence="1 2">
    <name type="scientific">Coccomyxa subellipsoidea (strain C-169)</name>
    <name type="common">Green microalga</name>
    <dbReference type="NCBI Taxonomy" id="574566"/>
    <lineage>
        <taxon>Eukaryota</taxon>
        <taxon>Viridiplantae</taxon>
        <taxon>Chlorophyta</taxon>
        <taxon>core chlorophytes</taxon>
        <taxon>Trebouxiophyceae</taxon>
        <taxon>Trebouxiophyceae incertae sedis</taxon>
        <taxon>Coccomyxaceae</taxon>
        <taxon>Coccomyxa</taxon>
        <taxon>Coccomyxa subellipsoidea</taxon>
    </lineage>
</organism>
<protein>
    <submittedName>
        <fullName evidence="1">Short-chain dehydrogenase-like protein</fullName>
    </submittedName>
</protein>
<dbReference type="KEGG" id="csl:COCSUDRAFT_53952"/>
<dbReference type="OrthoDB" id="1393670at2759"/>
<reference evidence="1 2" key="1">
    <citation type="journal article" date="2012" name="Genome Biol.">
        <title>The genome of the polar eukaryotic microalga coccomyxa subellipsoidea reveals traits of cold adaptation.</title>
        <authorList>
            <person name="Blanc G."/>
            <person name="Agarkova I."/>
            <person name="Grimwood J."/>
            <person name="Kuo A."/>
            <person name="Brueggeman A."/>
            <person name="Dunigan D."/>
            <person name="Gurnon J."/>
            <person name="Ladunga I."/>
            <person name="Lindquist E."/>
            <person name="Lucas S."/>
            <person name="Pangilinan J."/>
            <person name="Proschold T."/>
            <person name="Salamov A."/>
            <person name="Schmutz J."/>
            <person name="Weeks D."/>
            <person name="Yamada T."/>
            <person name="Claverie J.M."/>
            <person name="Grigoriev I."/>
            <person name="Van Etten J."/>
            <person name="Lomsadze A."/>
            <person name="Borodovsky M."/>
        </authorList>
    </citation>
    <scope>NUCLEOTIDE SEQUENCE [LARGE SCALE GENOMIC DNA]</scope>
    <source>
        <strain evidence="1 2">C-169</strain>
    </source>
</reference>
<comment type="caution">
    <text evidence="1">The sequence shown here is derived from an EMBL/GenBank/DDBJ whole genome shotgun (WGS) entry which is preliminary data.</text>
</comment>
<dbReference type="PRINTS" id="PR00081">
    <property type="entry name" value="GDHRDH"/>
</dbReference>
<dbReference type="AlphaFoldDB" id="I0YUL2"/>
<dbReference type="Pfam" id="PF13561">
    <property type="entry name" value="adh_short_C2"/>
    <property type="match status" value="1"/>
</dbReference>
<evidence type="ECO:0000313" key="2">
    <source>
        <dbReference type="Proteomes" id="UP000007264"/>
    </source>
</evidence>
<dbReference type="InterPro" id="IPR036291">
    <property type="entry name" value="NAD(P)-bd_dom_sf"/>
</dbReference>
<dbReference type="RefSeq" id="XP_005646625.1">
    <property type="nucleotide sequence ID" value="XM_005646568.1"/>
</dbReference>
<proteinExistence type="predicted"/>
<name>I0YUL2_COCSC</name>
<keyword evidence="2" id="KW-1185">Reference proteome</keyword>
<gene>
    <name evidence="1" type="ORF">COCSUDRAFT_53952</name>
</gene>